<dbReference type="InterPro" id="IPR036157">
    <property type="entry name" value="dUTPase-like_sf"/>
</dbReference>
<evidence type="ECO:0000256" key="3">
    <source>
        <dbReference type="ARBA" id="ARBA00005142"/>
    </source>
</evidence>
<evidence type="ECO:0000256" key="8">
    <source>
        <dbReference type="ARBA" id="ARBA00023080"/>
    </source>
</evidence>
<dbReference type="GO" id="GO:0046081">
    <property type="term" value="P:dUTP catabolic process"/>
    <property type="evidence" value="ECO:0007669"/>
    <property type="project" value="UniProtKB-UniRule"/>
</dbReference>
<dbReference type="PANTHER" id="PTHR11241:SF0">
    <property type="entry name" value="DEOXYURIDINE 5'-TRIPHOSPHATE NUCLEOTIDOHYDROLASE"/>
    <property type="match status" value="1"/>
</dbReference>
<dbReference type="GO" id="GO:0004170">
    <property type="term" value="F:dUTP diphosphatase activity"/>
    <property type="evidence" value="ECO:0007669"/>
    <property type="project" value="UniProtKB-UniRule"/>
</dbReference>
<keyword evidence="6 10" id="KW-0378">Hydrolase</keyword>
<dbReference type="InterPro" id="IPR029054">
    <property type="entry name" value="dUTPase-like"/>
</dbReference>
<comment type="similarity">
    <text evidence="4 10">Belongs to the dUTPase family.</text>
</comment>
<dbReference type="PANTHER" id="PTHR11241">
    <property type="entry name" value="DEOXYURIDINE 5'-TRIPHOSPHATE NUCLEOTIDOHYDROLASE"/>
    <property type="match status" value="1"/>
</dbReference>
<evidence type="ECO:0000256" key="9">
    <source>
        <dbReference type="ARBA" id="ARBA00047686"/>
    </source>
</evidence>
<keyword evidence="8 10" id="KW-0546">Nucleotide metabolism</keyword>
<dbReference type="InterPro" id="IPR033704">
    <property type="entry name" value="dUTPase_trimeric"/>
</dbReference>
<dbReference type="EMBL" id="JAEPRD010000003">
    <property type="protein sequence ID" value="KAG2213368.1"/>
    <property type="molecule type" value="Genomic_DNA"/>
</dbReference>
<dbReference type="GO" id="GO:0006226">
    <property type="term" value="P:dUMP biosynthetic process"/>
    <property type="evidence" value="ECO:0007669"/>
    <property type="project" value="UniProtKB-UniRule"/>
</dbReference>
<evidence type="ECO:0000256" key="6">
    <source>
        <dbReference type="ARBA" id="ARBA00022801"/>
    </source>
</evidence>
<evidence type="ECO:0000256" key="4">
    <source>
        <dbReference type="ARBA" id="ARBA00006581"/>
    </source>
</evidence>
<evidence type="ECO:0000256" key="1">
    <source>
        <dbReference type="ARBA" id="ARBA00001946"/>
    </source>
</evidence>
<evidence type="ECO:0000313" key="12">
    <source>
        <dbReference type="EMBL" id="KAG2213368.1"/>
    </source>
</evidence>
<dbReference type="InterPro" id="IPR008181">
    <property type="entry name" value="dUTPase"/>
</dbReference>
<reference evidence="12" key="1">
    <citation type="submission" date="2020-12" db="EMBL/GenBank/DDBJ databases">
        <title>Metabolic potential, ecology and presence of endohyphal bacteria is reflected in genomic diversity of Mucoromycotina.</title>
        <authorList>
            <person name="Muszewska A."/>
            <person name="Okrasinska A."/>
            <person name="Steczkiewicz K."/>
            <person name="Drgas O."/>
            <person name="Orlowska M."/>
            <person name="Perlinska-Lenart U."/>
            <person name="Aleksandrzak-Piekarczyk T."/>
            <person name="Szatraj K."/>
            <person name="Zielenkiewicz U."/>
            <person name="Pilsyk S."/>
            <person name="Malc E."/>
            <person name="Mieczkowski P."/>
            <person name="Kruszewska J.S."/>
            <person name="Biernat P."/>
            <person name="Pawlowska J."/>
        </authorList>
    </citation>
    <scope>NUCLEOTIDE SEQUENCE</scope>
    <source>
        <strain evidence="12">WA0000017839</strain>
    </source>
</reference>
<comment type="function">
    <text evidence="10">Involved in nucleotide metabolism via production of dUMP, the immediate precursor of thymidine nucleotides, and decreases the intracellular concentration of dUTP so that uracil cannot be incorporated into DNA.</text>
</comment>
<dbReference type="AlphaFoldDB" id="A0A8H7VEC0"/>
<evidence type="ECO:0000313" key="13">
    <source>
        <dbReference type="Proteomes" id="UP000603453"/>
    </source>
</evidence>
<dbReference type="Gene3D" id="2.70.40.10">
    <property type="match status" value="1"/>
</dbReference>
<evidence type="ECO:0000256" key="7">
    <source>
        <dbReference type="ARBA" id="ARBA00022842"/>
    </source>
</evidence>
<comment type="pathway">
    <text evidence="3 10">Pyrimidine metabolism; dUMP biosynthesis; dUMP from dCTP (dUTP route): step 2/2.</text>
</comment>
<dbReference type="Proteomes" id="UP000603453">
    <property type="component" value="Unassembled WGS sequence"/>
</dbReference>
<evidence type="ECO:0000256" key="10">
    <source>
        <dbReference type="RuleBase" id="RU367024"/>
    </source>
</evidence>
<dbReference type="GO" id="GO:0000287">
    <property type="term" value="F:magnesium ion binding"/>
    <property type="evidence" value="ECO:0007669"/>
    <property type="project" value="UniProtKB-UniRule"/>
</dbReference>
<comment type="subunit">
    <text evidence="5 10">Homotrimer.</text>
</comment>
<dbReference type="UniPathway" id="UPA00610">
    <property type="reaction ID" value="UER00666"/>
</dbReference>
<accession>A0A8H7VEC0</accession>
<feature type="domain" description="dUTPase-like" evidence="11">
    <location>
        <begin position="15"/>
        <end position="142"/>
    </location>
</feature>
<keyword evidence="10" id="KW-0479">Metal-binding</keyword>
<organism evidence="12 13">
    <name type="scientific">Mucor saturninus</name>
    <dbReference type="NCBI Taxonomy" id="64648"/>
    <lineage>
        <taxon>Eukaryota</taxon>
        <taxon>Fungi</taxon>
        <taxon>Fungi incertae sedis</taxon>
        <taxon>Mucoromycota</taxon>
        <taxon>Mucoromycotina</taxon>
        <taxon>Mucoromycetes</taxon>
        <taxon>Mucorales</taxon>
        <taxon>Mucorineae</taxon>
        <taxon>Mucoraceae</taxon>
        <taxon>Mucor</taxon>
    </lineage>
</organism>
<comment type="function">
    <text evidence="2">This enzyme is involved in nucleotide metabolism: it produces dUMP, the immediate precursor of thymidine nucleotides and it decreases the intracellular concentration of dUTP so that uracil cannot be incorporated into DNA.</text>
</comment>
<evidence type="ECO:0000259" key="11">
    <source>
        <dbReference type="Pfam" id="PF00692"/>
    </source>
</evidence>
<keyword evidence="13" id="KW-1185">Reference proteome</keyword>
<comment type="cofactor">
    <cofactor evidence="1 10">
        <name>Mg(2+)</name>
        <dbReference type="ChEBI" id="CHEBI:18420"/>
    </cofactor>
</comment>
<sequence length="144" mass="15289">MSSSKLLVQRLSEFAQVPTRGSVLAAGYDLYCAHDIVIPAQGKTIVATDIAIAVPEGHYGRVAPRSGLAAKHHLDTGAGVIDADYRGPVGVVMFNFSKVDYEVKRGDRIAQLIIEKISTPDVLEVESLEESARGAGGFGSTGYQ</sequence>
<dbReference type="SUPFAM" id="SSF51283">
    <property type="entry name" value="dUTPase-like"/>
    <property type="match status" value="1"/>
</dbReference>
<proteinExistence type="inferred from homology"/>
<dbReference type="EC" id="3.6.1.23" evidence="10"/>
<comment type="catalytic activity">
    <reaction evidence="9 10">
        <text>dUTP + H2O = dUMP + diphosphate + H(+)</text>
        <dbReference type="Rhea" id="RHEA:10248"/>
        <dbReference type="ChEBI" id="CHEBI:15377"/>
        <dbReference type="ChEBI" id="CHEBI:15378"/>
        <dbReference type="ChEBI" id="CHEBI:33019"/>
        <dbReference type="ChEBI" id="CHEBI:61555"/>
        <dbReference type="ChEBI" id="CHEBI:246422"/>
        <dbReference type="EC" id="3.6.1.23"/>
    </reaction>
</comment>
<gene>
    <name evidence="12" type="ORF">INT47_009041</name>
</gene>
<evidence type="ECO:0000256" key="5">
    <source>
        <dbReference type="ARBA" id="ARBA00011233"/>
    </source>
</evidence>
<comment type="caution">
    <text evidence="12">The sequence shown here is derived from an EMBL/GenBank/DDBJ whole genome shotgun (WGS) entry which is preliminary data.</text>
</comment>
<protein>
    <recommendedName>
        <fullName evidence="10">Deoxyuridine 5'-triphosphate nucleotidohydrolase</fullName>
        <shortName evidence="10">dUTPase</shortName>
        <ecNumber evidence="10">3.6.1.23</ecNumber>
    </recommendedName>
    <alternativeName>
        <fullName evidence="10">dUTP pyrophosphatase</fullName>
    </alternativeName>
</protein>
<dbReference type="CDD" id="cd07557">
    <property type="entry name" value="trimeric_dUTPase"/>
    <property type="match status" value="1"/>
</dbReference>
<dbReference type="Pfam" id="PF00692">
    <property type="entry name" value="dUTPase"/>
    <property type="match status" value="1"/>
</dbReference>
<dbReference type="NCBIfam" id="TIGR00576">
    <property type="entry name" value="dut"/>
    <property type="match status" value="1"/>
</dbReference>
<keyword evidence="7 10" id="KW-0460">Magnesium</keyword>
<dbReference type="FunFam" id="2.70.40.10:FF:000004">
    <property type="entry name" value="Deoxyuridine triphosphatase"/>
    <property type="match status" value="1"/>
</dbReference>
<name>A0A8H7VEC0_9FUNG</name>
<evidence type="ECO:0000256" key="2">
    <source>
        <dbReference type="ARBA" id="ARBA00003495"/>
    </source>
</evidence>
<dbReference type="OrthoDB" id="10261072at2759"/>
<dbReference type="NCBIfam" id="NF001862">
    <property type="entry name" value="PRK00601.1"/>
    <property type="match status" value="1"/>
</dbReference>